<gene>
    <name evidence="1" type="ORF">RhiirA5_459649</name>
</gene>
<accession>A0A2N0NZW9</accession>
<organism evidence="1 2">
    <name type="scientific">Rhizophagus irregularis</name>
    <dbReference type="NCBI Taxonomy" id="588596"/>
    <lineage>
        <taxon>Eukaryota</taxon>
        <taxon>Fungi</taxon>
        <taxon>Fungi incertae sedis</taxon>
        <taxon>Mucoromycota</taxon>
        <taxon>Glomeromycotina</taxon>
        <taxon>Glomeromycetes</taxon>
        <taxon>Glomerales</taxon>
        <taxon>Glomeraceae</taxon>
        <taxon>Rhizophagus</taxon>
    </lineage>
</organism>
<evidence type="ECO:0000313" key="1">
    <source>
        <dbReference type="EMBL" id="PKC00120.1"/>
    </source>
</evidence>
<dbReference type="VEuPathDB" id="FungiDB:RhiirA1_458856"/>
<sequence length="169" mass="19224">MNSNNNTCYDNYYNFSPSQNDRNDELNYQHSSDTISHHNHCVNIAASGSETFEFYYPLQNGPNGRVYYVTYTELSLYDIAKRLNNGINGIYTPNHQSPHHINVQNLIGEQIAQQNCNCSCSCNRNRQGTITIQPASFSNAYATNIGPSNMQNAGFEVSLQQNNYQQYKQ</sequence>
<name>A0A2N0NZW9_9GLOM</name>
<protein>
    <submittedName>
        <fullName evidence="1">Uncharacterized protein</fullName>
    </submittedName>
</protein>
<dbReference type="VEuPathDB" id="FungiDB:FUN_012376"/>
<dbReference type="EMBL" id="LLXJ01001965">
    <property type="protein sequence ID" value="PKC00120.1"/>
    <property type="molecule type" value="Genomic_DNA"/>
</dbReference>
<dbReference type="Proteomes" id="UP000232722">
    <property type="component" value="Unassembled WGS sequence"/>
</dbReference>
<dbReference type="AlphaFoldDB" id="A0A2N0NZW9"/>
<reference evidence="1 2" key="1">
    <citation type="submission" date="2016-04" db="EMBL/GenBank/DDBJ databases">
        <title>Genome analyses suggest a sexual origin of heterokaryosis in a supposedly ancient asexual fungus.</title>
        <authorList>
            <person name="Ropars J."/>
            <person name="Sedzielewska K."/>
            <person name="Noel J."/>
            <person name="Charron P."/>
            <person name="Farinelli L."/>
            <person name="Marton T."/>
            <person name="Kruger M."/>
            <person name="Pelin A."/>
            <person name="Brachmann A."/>
            <person name="Corradi N."/>
        </authorList>
    </citation>
    <scope>NUCLEOTIDE SEQUENCE [LARGE SCALE GENOMIC DNA]</scope>
    <source>
        <strain evidence="1 2">A5</strain>
    </source>
</reference>
<comment type="caution">
    <text evidence="1">The sequence shown here is derived from an EMBL/GenBank/DDBJ whole genome shotgun (WGS) entry which is preliminary data.</text>
</comment>
<reference evidence="1 2" key="2">
    <citation type="submission" date="2017-09" db="EMBL/GenBank/DDBJ databases">
        <title>Extensive intraspecific genome diversity in a model arbuscular mycorrhizal fungus.</title>
        <authorList>
            <person name="Chen E.C."/>
            <person name="Morin E."/>
            <person name="Beaudet D."/>
            <person name="Noel J."/>
            <person name="Ndikumana S."/>
            <person name="Charron P."/>
            <person name="St-Onge C."/>
            <person name="Giorgi J."/>
            <person name="Grigoriev I.V."/>
            <person name="Roux C."/>
            <person name="Martin F.M."/>
            <person name="Corradi N."/>
        </authorList>
    </citation>
    <scope>NUCLEOTIDE SEQUENCE [LARGE SCALE GENOMIC DNA]</scope>
    <source>
        <strain evidence="1 2">A5</strain>
    </source>
</reference>
<evidence type="ECO:0000313" key="2">
    <source>
        <dbReference type="Proteomes" id="UP000232722"/>
    </source>
</evidence>
<proteinExistence type="predicted"/>